<accession>A0ABV9Y6K5</accession>
<dbReference type="Proteomes" id="UP001595833">
    <property type="component" value="Unassembled WGS sequence"/>
</dbReference>
<evidence type="ECO:0000256" key="1">
    <source>
        <dbReference type="SAM" id="SignalP"/>
    </source>
</evidence>
<name>A0ABV9Y6K5_9PSEU</name>
<keyword evidence="1" id="KW-0732">Signal</keyword>
<gene>
    <name evidence="2" type="ORF">ACFPFM_26790</name>
</gene>
<evidence type="ECO:0000313" key="2">
    <source>
        <dbReference type="EMBL" id="MFC5057337.1"/>
    </source>
</evidence>
<protein>
    <recommendedName>
        <fullName evidence="4">Secreted protein</fullName>
    </recommendedName>
</protein>
<comment type="caution">
    <text evidence="2">The sequence shown here is derived from an EMBL/GenBank/DDBJ whole genome shotgun (WGS) entry which is preliminary data.</text>
</comment>
<organism evidence="2 3">
    <name type="scientific">Saccharothrix xinjiangensis</name>
    <dbReference type="NCBI Taxonomy" id="204798"/>
    <lineage>
        <taxon>Bacteria</taxon>
        <taxon>Bacillati</taxon>
        <taxon>Actinomycetota</taxon>
        <taxon>Actinomycetes</taxon>
        <taxon>Pseudonocardiales</taxon>
        <taxon>Pseudonocardiaceae</taxon>
        <taxon>Saccharothrix</taxon>
    </lineage>
</organism>
<dbReference type="RefSeq" id="WP_344037134.1">
    <property type="nucleotide sequence ID" value="NZ_BAAAKE010000006.1"/>
</dbReference>
<sequence>MRGLILGTVLLAAGAVTGAVSGTAAATVEAPATARTALHTDFRCERVEDHMDNIAAYGCQPAPEEEITETFVVRDYGDEVYECRHGVPHSDDGLLGEWCEQIS</sequence>
<evidence type="ECO:0008006" key="4">
    <source>
        <dbReference type="Google" id="ProtNLM"/>
    </source>
</evidence>
<evidence type="ECO:0000313" key="3">
    <source>
        <dbReference type="Proteomes" id="UP001595833"/>
    </source>
</evidence>
<dbReference type="EMBL" id="JBHSJB010000027">
    <property type="protein sequence ID" value="MFC5057337.1"/>
    <property type="molecule type" value="Genomic_DNA"/>
</dbReference>
<keyword evidence="3" id="KW-1185">Reference proteome</keyword>
<reference evidence="3" key="1">
    <citation type="journal article" date="2019" name="Int. J. Syst. Evol. Microbiol.">
        <title>The Global Catalogue of Microorganisms (GCM) 10K type strain sequencing project: providing services to taxonomists for standard genome sequencing and annotation.</title>
        <authorList>
            <consortium name="The Broad Institute Genomics Platform"/>
            <consortium name="The Broad Institute Genome Sequencing Center for Infectious Disease"/>
            <person name="Wu L."/>
            <person name="Ma J."/>
        </authorList>
    </citation>
    <scope>NUCLEOTIDE SEQUENCE [LARGE SCALE GENOMIC DNA]</scope>
    <source>
        <strain evidence="3">KCTC 12848</strain>
    </source>
</reference>
<proteinExistence type="predicted"/>
<feature type="signal peptide" evidence="1">
    <location>
        <begin position="1"/>
        <end position="18"/>
    </location>
</feature>
<feature type="chain" id="PRO_5047303874" description="Secreted protein" evidence="1">
    <location>
        <begin position="19"/>
        <end position="103"/>
    </location>
</feature>